<dbReference type="GeneID" id="19485164"/>
<dbReference type="EMBL" id="KJ025957">
    <property type="protein sequence ID" value="AHY25260.1"/>
    <property type="molecule type" value="Genomic_DNA"/>
</dbReference>
<gene>
    <name evidence="1" type="primary">cef</name>
    <name evidence="1" type="ORF">PS2_009</name>
</gene>
<dbReference type="RefSeq" id="YP_009030056.1">
    <property type="nucleotide sequence ID" value="NC_024121.1"/>
</dbReference>
<sequence length="71" mass="8375">MKETDSVITQDEFEDVWFSPDLIVVEKSKTYGKELHMTTLYVFENKDDKDPVRILHREITAQGTTYAEYTK</sequence>
<dbReference type="KEGG" id="vg:19485164"/>
<dbReference type="Pfam" id="PF24050">
    <property type="entry name" value="T4_Cef"/>
    <property type="match status" value="1"/>
</dbReference>
<dbReference type="InterPro" id="IPR056952">
    <property type="entry name" value="T4_Cef"/>
</dbReference>
<proteinExistence type="predicted"/>
<accession>A0A023W4U8</accession>
<evidence type="ECO:0000313" key="2">
    <source>
        <dbReference type="Proteomes" id="UP000024445"/>
    </source>
</evidence>
<reference evidence="1 2" key="1">
    <citation type="submission" date="2014-01" db="EMBL/GenBank/DDBJ databases">
        <authorList>
            <person name="Zhang G."/>
            <person name="Jin J."/>
            <person name="Li Z.J."/>
            <person name="Wang S.W."/>
            <person name="Chen S.J."/>
            <person name="Wang S.M."/>
            <person name="Wang X.T."/>
            <person name="Li Y.H."/>
            <person name="Wang J."/>
            <person name="Yang C.K."/>
            <person name="Wang L."/>
        </authorList>
    </citation>
    <scope>NUCLEOTIDE SEQUENCE [LARGE SCALE GENOMIC DNA]</scope>
</reference>
<keyword evidence="2" id="KW-1185">Reference proteome</keyword>
<organism evidence="1 2">
    <name type="scientific">Serratia phage PS2</name>
    <dbReference type="NCBI Taxonomy" id="1481112"/>
    <lineage>
        <taxon>Viruses</taxon>
        <taxon>Duplodnaviria</taxon>
        <taxon>Heunggongvirae</taxon>
        <taxon>Uroviricota</taxon>
        <taxon>Caudoviricetes</taxon>
        <taxon>Muldoonvirus</taxon>
        <taxon>Muldoonvirus PS2</taxon>
    </lineage>
</organism>
<dbReference type="Proteomes" id="UP000024445">
    <property type="component" value="Segment"/>
</dbReference>
<protein>
    <submittedName>
        <fullName evidence="1">Cef protein</fullName>
    </submittedName>
</protein>
<name>A0A023W4U8_9CAUD</name>
<evidence type="ECO:0000313" key="1">
    <source>
        <dbReference type="EMBL" id="AHY25260.1"/>
    </source>
</evidence>
<dbReference type="OrthoDB" id="20741at10239"/>